<protein>
    <submittedName>
        <fullName evidence="7">RNA helicase</fullName>
    </submittedName>
</protein>
<keyword evidence="2" id="KW-0378">Hydrolase</keyword>
<dbReference type="Pfam" id="PF13020">
    <property type="entry name" value="NOV_C"/>
    <property type="match status" value="1"/>
</dbReference>
<dbReference type="InterPro" id="IPR001650">
    <property type="entry name" value="Helicase_C-like"/>
</dbReference>
<dbReference type="PROSITE" id="PS51192">
    <property type="entry name" value="HELICASE_ATP_BIND_1"/>
    <property type="match status" value="1"/>
</dbReference>
<feature type="domain" description="Helicase C-terminal" evidence="6">
    <location>
        <begin position="492"/>
        <end position="656"/>
    </location>
</feature>
<name>A0AAV5B392_9ACTN</name>
<keyword evidence="8" id="KW-1185">Reference proteome</keyword>
<evidence type="ECO:0000313" key="7">
    <source>
        <dbReference type="EMBL" id="GJM55562.1"/>
    </source>
</evidence>
<evidence type="ECO:0000256" key="3">
    <source>
        <dbReference type="ARBA" id="ARBA00022806"/>
    </source>
</evidence>
<dbReference type="InterPro" id="IPR027417">
    <property type="entry name" value="P-loop_NTPase"/>
</dbReference>
<dbReference type="PROSITE" id="PS51194">
    <property type="entry name" value="HELICASE_CTER"/>
    <property type="match status" value="1"/>
</dbReference>
<feature type="domain" description="Helicase ATP-binding" evidence="5">
    <location>
        <begin position="114"/>
        <end position="286"/>
    </location>
</feature>
<dbReference type="Pfam" id="PF00271">
    <property type="entry name" value="Helicase_C"/>
    <property type="match status" value="1"/>
</dbReference>
<comment type="caution">
    <text evidence="7">The sequence shown here is derived from an EMBL/GenBank/DDBJ whole genome shotgun (WGS) entry which is preliminary data.</text>
</comment>
<dbReference type="SUPFAM" id="SSF52540">
    <property type="entry name" value="P-loop containing nucleoside triphosphate hydrolases"/>
    <property type="match status" value="2"/>
</dbReference>
<evidence type="ECO:0000259" key="6">
    <source>
        <dbReference type="PROSITE" id="PS51194"/>
    </source>
</evidence>
<dbReference type="SMART" id="SM00490">
    <property type="entry name" value="HELICc"/>
    <property type="match status" value="1"/>
</dbReference>
<organism evidence="7 8">
    <name type="scientific">Granulimonas faecalis</name>
    <dbReference type="NCBI Taxonomy" id="2894155"/>
    <lineage>
        <taxon>Bacteria</taxon>
        <taxon>Bacillati</taxon>
        <taxon>Actinomycetota</taxon>
        <taxon>Coriobacteriia</taxon>
        <taxon>Coriobacteriales</taxon>
        <taxon>Kribbibacteriaceae</taxon>
        <taxon>Granulimonas</taxon>
    </lineage>
</organism>
<evidence type="ECO:0000313" key="8">
    <source>
        <dbReference type="Proteomes" id="UP001055025"/>
    </source>
</evidence>
<dbReference type="InterPro" id="IPR038718">
    <property type="entry name" value="SNF2-like_sf"/>
</dbReference>
<dbReference type="CDD" id="cd18011">
    <property type="entry name" value="DEXDc_RapA"/>
    <property type="match status" value="1"/>
</dbReference>
<dbReference type="GO" id="GO:0005524">
    <property type="term" value="F:ATP binding"/>
    <property type="evidence" value="ECO:0007669"/>
    <property type="project" value="UniProtKB-KW"/>
</dbReference>
<dbReference type="EMBL" id="BQKC01000001">
    <property type="protein sequence ID" value="GJM55562.1"/>
    <property type="molecule type" value="Genomic_DNA"/>
</dbReference>
<keyword evidence="3 7" id="KW-0347">Helicase</keyword>
<keyword evidence="1" id="KW-0547">Nucleotide-binding</keyword>
<dbReference type="PANTHER" id="PTHR45766">
    <property type="entry name" value="DNA ANNEALING HELICASE AND ENDONUCLEASE ZRANB3 FAMILY MEMBER"/>
    <property type="match status" value="1"/>
</dbReference>
<proteinExistence type="predicted"/>
<evidence type="ECO:0000259" key="5">
    <source>
        <dbReference type="PROSITE" id="PS51192"/>
    </source>
</evidence>
<dbReference type="Gene3D" id="3.40.50.10810">
    <property type="entry name" value="Tandem AAA-ATPase domain"/>
    <property type="match status" value="1"/>
</dbReference>
<dbReference type="GO" id="GO:0016787">
    <property type="term" value="F:hydrolase activity"/>
    <property type="evidence" value="ECO:0007669"/>
    <property type="project" value="UniProtKB-KW"/>
</dbReference>
<gene>
    <name evidence="7" type="ORF">ATOP_12170</name>
</gene>
<dbReference type="GO" id="GO:0004386">
    <property type="term" value="F:helicase activity"/>
    <property type="evidence" value="ECO:0007669"/>
    <property type="project" value="UniProtKB-KW"/>
</dbReference>
<dbReference type="InterPro" id="IPR049730">
    <property type="entry name" value="SNF2/RAD54-like_C"/>
</dbReference>
<dbReference type="RefSeq" id="WP_265590836.1">
    <property type="nucleotide sequence ID" value="NZ_BQKC01000001.1"/>
</dbReference>
<dbReference type="InterPro" id="IPR024975">
    <property type="entry name" value="NOV_C"/>
</dbReference>
<dbReference type="PANTHER" id="PTHR45766:SF6">
    <property type="entry name" value="SWI_SNF-RELATED MATRIX-ASSOCIATED ACTIN-DEPENDENT REGULATOR OF CHROMATIN SUBFAMILY A-LIKE PROTEIN 1"/>
    <property type="match status" value="1"/>
</dbReference>
<reference evidence="7" key="1">
    <citation type="journal article" date="2022" name="Int. J. Syst. Evol. Microbiol.">
        <title>Granulimonas faecalis gen. nov., sp. nov., and Leptogranulimonas caecicola gen. nov., sp. nov., novel lactate-producing Atopobiaceae bacteria isolated from mouse intestines, and an emended description of the family Atopobiaceae.</title>
        <authorList>
            <person name="Morinaga K."/>
            <person name="Kusada H."/>
            <person name="Sakamoto S."/>
            <person name="Murakami T."/>
            <person name="Toyoda A."/>
            <person name="Mori H."/>
            <person name="Meng X.Y."/>
            <person name="Takashino M."/>
            <person name="Murotomi K."/>
            <person name="Tamaki H."/>
        </authorList>
    </citation>
    <scope>NUCLEOTIDE SEQUENCE</scope>
    <source>
        <strain evidence="7">OPF53</strain>
    </source>
</reference>
<accession>A0AAV5B392</accession>
<evidence type="ECO:0000256" key="1">
    <source>
        <dbReference type="ARBA" id="ARBA00022741"/>
    </source>
</evidence>
<evidence type="ECO:0000256" key="4">
    <source>
        <dbReference type="ARBA" id="ARBA00022840"/>
    </source>
</evidence>
<dbReference type="Pfam" id="PF00176">
    <property type="entry name" value="SNF2-rel_dom"/>
    <property type="match status" value="1"/>
</dbReference>
<dbReference type="InterPro" id="IPR014001">
    <property type="entry name" value="Helicase_ATP-bd"/>
</dbReference>
<dbReference type="InterPro" id="IPR057342">
    <property type="entry name" value="DEXDc_RapA"/>
</dbReference>
<keyword evidence="4" id="KW-0067">ATP-binding</keyword>
<dbReference type="CDD" id="cd18793">
    <property type="entry name" value="SF2_C_SNF"/>
    <property type="match status" value="1"/>
</dbReference>
<dbReference type="AlphaFoldDB" id="A0AAV5B392"/>
<sequence>MVRLADITPGCRLIGLIPGQAVSVVSVEPYSDISANITYRLSSGAIEGRVFFAEDVETLSIEESSWGFTANGGDFKLASEALRISLASTQDPFLAVRTSRIRPLPHQISAVYEKMLPCLPLRYVLADDPGAGKTVMAGLLVKEMMARGDLKRCLVVCPGSLCVQWQDELLDKFGLDFAILTRDAFEASGRRNAFLDHDLAIASLDRLARDKEIGSLVEDCQWDLVIFDEAHKLAAHVYGREVKYTARYRLAQLLSGHTENLLLMTATPHNGKPKDFQQFMALVDADRFEGAAHGEPDIADIADVSDVMRRLVKEELLTFEGRPLFPERIAHTVSYELTLLEDELYQEVTEYVRTGFNRADSIGDGAKRNSVGFALTVLQRRLASSPAAILSSLRRRRDRLKEELANMKAGRARKEAPGVSADIWDSPAYDEDLSQEELDTLEDSTSGVTAAETEAELVAEIAELDRLVDLAGRVYRSKDDRKWQELSRLLQDAPAMYAKDGSREKLVIFTEHKDTLDYLASNIRQLLGRRDAVEVICGGMGRNARRQAENRFKNDKDVQVLLATDAAGEGINLQQAHLEISYDLPWNPNKLEQRFGRIHRIGQTEVCHLWNLVAGGTREGQVYERLLNKLEVERGVLGGRVFDVLGEVSFGDRSLADLLKDAVRYGSDPARAEELNRIVEGALDQERLKELLVENALTDDVMDQAAVARVREEMELAEARRLQPHYVACFFCDAVERLGGRVVEREPGRFEVTHTPDVMLERDRRNKGARSLLPRYTRVCFDGRLAEVPGAPDAEFVYPGHPLMDAVIDTMLALHGNLLHKGAVLIDEGSCETEPHALFYVEDRICDGRRTASGEQHAVACNLCFVGMAEDGRTFDSGDAPYLDCSAPTEDELELLETWLRERRPFATVSEQAVRARAMGDVVPRHMDAVKALRVPRLEKMRAAVDHRLTQEIRYCGVKSAEMRSRGADGTFWRDRAKDLERRRTTRLAEIDEELRIFPVSPQVVGCSLVVPRALVETLKAPAMAASLAADAQARRVVELCAMGAVMATERALGFEPVDVSADHCGFDVLSRPPEGLVPAPGQPVQRFIEVKGRIQGSTTVTLSRNEVLKALNAPDNFILAVCEVVPQEGGTVGAGRLVYIKHPFNEEVDRSVVSVNYDVSKLMEDGTVVLHEEDLYG</sequence>
<evidence type="ECO:0000256" key="2">
    <source>
        <dbReference type="ARBA" id="ARBA00022801"/>
    </source>
</evidence>
<dbReference type="InterPro" id="IPR000330">
    <property type="entry name" value="SNF2_N"/>
</dbReference>
<dbReference type="Gene3D" id="3.40.50.300">
    <property type="entry name" value="P-loop containing nucleotide triphosphate hydrolases"/>
    <property type="match status" value="1"/>
</dbReference>
<dbReference type="SMART" id="SM00487">
    <property type="entry name" value="DEXDc"/>
    <property type="match status" value="1"/>
</dbReference>
<dbReference type="Proteomes" id="UP001055025">
    <property type="component" value="Unassembled WGS sequence"/>
</dbReference>